<dbReference type="EMBL" id="QJKJ01003447">
    <property type="protein sequence ID" value="RDX98469.1"/>
    <property type="molecule type" value="Genomic_DNA"/>
</dbReference>
<protein>
    <submittedName>
        <fullName evidence="2">Uncharacterized protein</fullName>
    </submittedName>
</protein>
<feature type="non-terminal residue" evidence="2">
    <location>
        <position position="140"/>
    </location>
</feature>
<dbReference type="Proteomes" id="UP000257109">
    <property type="component" value="Unassembled WGS sequence"/>
</dbReference>
<feature type="region of interest" description="Disordered" evidence="1">
    <location>
        <begin position="63"/>
        <end position="83"/>
    </location>
</feature>
<comment type="caution">
    <text evidence="2">The sequence shown here is derived from an EMBL/GenBank/DDBJ whole genome shotgun (WGS) entry which is preliminary data.</text>
</comment>
<evidence type="ECO:0000313" key="2">
    <source>
        <dbReference type="EMBL" id="RDX98469.1"/>
    </source>
</evidence>
<name>A0A371H6P3_MUCPR</name>
<feature type="non-terminal residue" evidence="2">
    <location>
        <position position="1"/>
    </location>
</feature>
<organism evidence="2 3">
    <name type="scientific">Mucuna pruriens</name>
    <name type="common">Velvet bean</name>
    <name type="synonym">Dolichos pruriens</name>
    <dbReference type="NCBI Taxonomy" id="157652"/>
    <lineage>
        <taxon>Eukaryota</taxon>
        <taxon>Viridiplantae</taxon>
        <taxon>Streptophyta</taxon>
        <taxon>Embryophyta</taxon>
        <taxon>Tracheophyta</taxon>
        <taxon>Spermatophyta</taxon>
        <taxon>Magnoliopsida</taxon>
        <taxon>eudicotyledons</taxon>
        <taxon>Gunneridae</taxon>
        <taxon>Pentapetalae</taxon>
        <taxon>rosids</taxon>
        <taxon>fabids</taxon>
        <taxon>Fabales</taxon>
        <taxon>Fabaceae</taxon>
        <taxon>Papilionoideae</taxon>
        <taxon>50 kb inversion clade</taxon>
        <taxon>NPAAA clade</taxon>
        <taxon>indigoferoid/millettioid clade</taxon>
        <taxon>Phaseoleae</taxon>
        <taxon>Mucuna</taxon>
    </lineage>
</organism>
<accession>A0A371H6P3</accession>
<keyword evidence="3" id="KW-1185">Reference proteome</keyword>
<gene>
    <name evidence="2" type="ORF">CR513_18601</name>
</gene>
<sequence>LGTKKPKVARGDRLVYQRTLVDLILSVLASGSEPSPFFHGDCCRRRSHQIRTLLRKARNVVVSGSSNSVSSSDNSSSVTNTSNLVAYDSTNTFTELEQMENNDRTLKELATPDVVRRPLQAFEGIPCDLLHNEATRDTGG</sequence>
<reference evidence="2" key="1">
    <citation type="submission" date="2018-05" db="EMBL/GenBank/DDBJ databases">
        <title>Draft genome of Mucuna pruriens seed.</title>
        <authorList>
            <person name="Nnadi N.E."/>
            <person name="Vos R."/>
            <person name="Hasami M.H."/>
            <person name="Devisetty U.K."/>
            <person name="Aguiy J.C."/>
        </authorList>
    </citation>
    <scope>NUCLEOTIDE SEQUENCE [LARGE SCALE GENOMIC DNA]</scope>
    <source>
        <strain evidence="2">JCA_2017</strain>
    </source>
</reference>
<proteinExistence type="predicted"/>
<evidence type="ECO:0000313" key="3">
    <source>
        <dbReference type="Proteomes" id="UP000257109"/>
    </source>
</evidence>
<dbReference type="AlphaFoldDB" id="A0A371H6P3"/>
<evidence type="ECO:0000256" key="1">
    <source>
        <dbReference type="SAM" id="MobiDB-lite"/>
    </source>
</evidence>